<evidence type="ECO:0000313" key="2">
    <source>
        <dbReference type="Proteomes" id="UP000076837"/>
    </source>
</evidence>
<keyword evidence="2" id="KW-1185">Reference proteome</keyword>
<dbReference type="AlphaFoldDB" id="A0A163M1V5"/>
<protein>
    <submittedName>
        <fullName evidence="1">Uncharacterized protein</fullName>
    </submittedName>
</protein>
<dbReference type="OrthoDB" id="3797403at2759"/>
<comment type="caution">
    <text evidence="1">The sequence shown here is derived from an EMBL/GenBank/DDBJ whole genome shotgun (WGS) entry which is preliminary data.</text>
</comment>
<accession>A0A163M1V5</accession>
<dbReference type="EMBL" id="JYNV01000022">
    <property type="protein sequence ID" value="KZM28323.1"/>
    <property type="molecule type" value="Genomic_DNA"/>
</dbReference>
<proteinExistence type="predicted"/>
<name>A0A163M1V5_DIDRA</name>
<organism evidence="1 2">
    <name type="scientific">Didymella rabiei</name>
    <name type="common">Chickpea ascochyta blight fungus</name>
    <name type="synonym">Mycosphaerella rabiei</name>
    <dbReference type="NCBI Taxonomy" id="5454"/>
    <lineage>
        <taxon>Eukaryota</taxon>
        <taxon>Fungi</taxon>
        <taxon>Dikarya</taxon>
        <taxon>Ascomycota</taxon>
        <taxon>Pezizomycotina</taxon>
        <taxon>Dothideomycetes</taxon>
        <taxon>Pleosporomycetidae</taxon>
        <taxon>Pleosporales</taxon>
        <taxon>Pleosporineae</taxon>
        <taxon>Didymellaceae</taxon>
        <taxon>Ascochyta</taxon>
    </lineage>
</organism>
<gene>
    <name evidence="1" type="ORF">ST47_g530</name>
</gene>
<sequence>MGKSRFSRFKNAPKPAKTAQVTLHTEPAHIDSDLITASSFPFSELIPTWSTFNPNTKNAATGSTFCSGHHGSSGGKKLSDFKSFRLACCLEPVDKKVDGVWRRVRCMNVFTVDSNQCTTHRKTTHKDGPNRIYTLMKRNEVGDWGMLRDTDAVVRPCRSPDWQLQAAARLDEVAANGEDADVVWASDKLESELAHGKIAGNRGVGVRTVVDDKGKSGVGGKLAVKHCWKGTRLRPISEK</sequence>
<reference evidence="1 2" key="1">
    <citation type="journal article" date="2016" name="Sci. Rep.">
        <title>Draft genome sequencing and secretome analysis of fungal phytopathogen Ascochyta rabiei provides insight into the necrotrophic effector repertoire.</title>
        <authorList>
            <person name="Verma S."/>
            <person name="Gazara R.K."/>
            <person name="Nizam S."/>
            <person name="Parween S."/>
            <person name="Chattopadhyay D."/>
            <person name="Verma P.K."/>
        </authorList>
    </citation>
    <scope>NUCLEOTIDE SEQUENCE [LARGE SCALE GENOMIC DNA]</scope>
    <source>
        <strain evidence="1 2">ArDII</strain>
    </source>
</reference>
<evidence type="ECO:0000313" key="1">
    <source>
        <dbReference type="EMBL" id="KZM28323.1"/>
    </source>
</evidence>
<dbReference type="Proteomes" id="UP000076837">
    <property type="component" value="Unassembled WGS sequence"/>
</dbReference>